<organism evidence="1 2">
    <name type="scientific">Lacticaseibacillus paracasei subsp. paracasei</name>
    <dbReference type="NCBI Taxonomy" id="47714"/>
    <lineage>
        <taxon>Bacteria</taxon>
        <taxon>Bacillati</taxon>
        <taxon>Bacillota</taxon>
        <taxon>Bacilli</taxon>
        <taxon>Lactobacillales</taxon>
        <taxon>Lactobacillaceae</taxon>
        <taxon>Lacticaseibacillus</taxon>
    </lineage>
</organism>
<dbReference type="AlphaFoldDB" id="A0AAP9KWA3"/>
<reference evidence="1 2" key="1">
    <citation type="submission" date="2017-08" db="EMBL/GenBank/DDBJ databases">
        <title>Genome sequence, comparative genomics and functional analysis of the highly adhesive Lactobacillus paracasei Kobulty strain.</title>
        <authorList>
            <person name="Koryszewska-Baginska A."/>
            <person name="Grynberg M."/>
            <person name="Aleksandrzak-Piekarczyk T."/>
        </authorList>
    </citation>
    <scope>NUCLEOTIDE SEQUENCE [LARGE SCALE GENOMIC DNA]</scope>
    <source>
        <strain evidence="1 2">IBB3423</strain>
    </source>
</reference>
<gene>
    <name evidence="1" type="ORF">LCAKO_2391</name>
</gene>
<proteinExistence type="predicted"/>
<protein>
    <submittedName>
        <fullName evidence="1">Uncharacterized protein</fullName>
    </submittedName>
</protein>
<evidence type="ECO:0000313" key="1">
    <source>
        <dbReference type="EMBL" id="QGV18898.1"/>
    </source>
</evidence>
<evidence type="ECO:0000313" key="2">
    <source>
        <dbReference type="Proteomes" id="UP000423274"/>
    </source>
</evidence>
<name>A0AAP9KWA3_LACPA</name>
<dbReference type="EMBL" id="CP022954">
    <property type="protein sequence ID" value="QGV18898.1"/>
    <property type="molecule type" value="Genomic_DNA"/>
</dbReference>
<dbReference type="Proteomes" id="UP000423274">
    <property type="component" value="Chromosome"/>
</dbReference>
<sequence length="43" mass="4870">MRSTRASQVDVESISSRASVRLRWCWSRSQVDVESISSRARSG</sequence>
<accession>A0AAP9KWA3</accession>